<keyword evidence="9" id="KW-1185">Reference proteome</keyword>
<evidence type="ECO:0000256" key="5">
    <source>
        <dbReference type="ARBA" id="ARBA00022691"/>
    </source>
</evidence>
<dbReference type="PANTHER" id="PTHR46111:SF1">
    <property type="entry name" value="RIBOSOMAL RNA SMALL SUBUNIT METHYLTRANSFERASE I"/>
    <property type="match status" value="1"/>
</dbReference>
<dbReference type="EC" id="2.1.1.198" evidence="6"/>
<comment type="similarity">
    <text evidence="6">Belongs to the methyltransferase superfamily. RsmI family.</text>
</comment>
<gene>
    <name evidence="6 8" type="primary">rsmI</name>
    <name evidence="8" type="ORF">LSG31_06015</name>
</gene>
<dbReference type="InterPro" id="IPR008189">
    <property type="entry name" value="rRNA_ssu_MeTfrase_I"/>
</dbReference>
<dbReference type="PANTHER" id="PTHR46111">
    <property type="entry name" value="RIBOSOMAL RNA SMALL SUBUNIT METHYLTRANSFERASE I"/>
    <property type="match status" value="1"/>
</dbReference>
<dbReference type="PIRSF" id="PIRSF005917">
    <property type="entry name" value="MTase_YraL"/>
    <property type="match status" value="1"/>
</dbReference>
<protein>
    <recommendedName>
        <fullName evidence="6">Ribosomal RNA small subunit methyltransferase I</fullName>
        <ecNumber evidence="6">2.1.1.198</ecNumber>
    </recommendedName>
    <alternativeName>
        <fullName evidence="6">16S rRNA 2'-O-ribose C1402 methyltransferase</fullName>
    </alternativeName>
    <alternativeName>
        <fullName evidence="6">rRNA (cytidine-2'-O-)-methyltransferase RsmI</fullName>
    </alternativeName>
</protein>
<evidence type="ECO:0000256" key="4">
    <source>
        <dbReference type="ARBA" id="ARBA00022679"/>
    </source>
</evidence>
<organism evidence="8 9">
    <name type="scientific">Fodinisporobacter ferrooxydans</name>
    <dbReference type="NCBI Taxonomy" id="2901836"/>
    <lineage>
        <taxon>Bacteria</taxon>
        <taxon>Bacillati</taxon>
        <taxon>Bacillota</taxon>
        <taxon>Bacilli</taxon>
        <taxon>Bacillales</taxon>
        <taxon>Alicyclobacillaceae</taxon>
        <taxon>Fodinisporobacter</taxon>
    </lineage>
</organism>
<accession>A0ABY4CN87</accession>
<keyword evidence="3 6" id="KW-0489">Methyltransferase</keyword>
<keyword evidence="5 6" id="KW-0949">S-adenosyl-L-methionine</keyword>
<dbReference type="HAMAP" id="MF_01877">
    <property type="entry name" value="16SrRNA_methyltr_I"/>
    <property type="match status" value="1"/>
</dbReference>
<dbReference type="InterPro" id="IPR014777">
    <property type="entry name" value="4pyrrole_Mease_sub1"/>
</dbReference>
<dbReference type="Gene3D" id="3.40.1010.10">
    <property type="entry name" value="Cobalt-precorrin-4 Transmethylase, Domain 1"/>
    <property type="match status" value="1"/>
</dbReference>
<dbReference type="EMBL" id="CP089291">
    <property type="protein sequence ID" value="UOF91794.1"/>
    <property type="molecule type" value="Genomic_DNA"/>
</dbReference>
<dbReference type="NCBIfam" id="TIGR00096">
    <property type="entry name" value="16S rRNA (cytidine(1402)-2'-O)-methyltransferase"/>
    <property type="match status" value="1"/>
</dbReference>
<dbReference type="CDD" id="cd11648">
    <property type="entry name" value="RsmI"/>
    <property type="match status" value="1"/>
</dbReference>
<dbReference type="InterPro" id="IPR000878">
    <property type="entry name" value="4pyrrol_Mease"/>
</dbReference>
<dbReference type="InterPro" id="IPR014776">
    <property type="entry name" value="4pyrrole_Mease_sub2"/>
</dbReference>
<comment type="function">
    <text evidence="6">Catalyzes the 2'-O-methylation of the ribose of cytidine 1402 (C1402) in 16S rRNA.</text>
</comment>
<evidence type="ECO:0000256" key="3">
    <source>
        <dbReference type="ARBA" id="ARBA00022603"/>
    </source>
</evidence>
<dbReference type="InterPro" id="IPR035996">
    <property type="entry name" value="4pyrrol_Methylase_sf"/>
</dbReference>
<evidence type="ECO:0000256" key="2">
    <source>
        <dbReference type="ARBA" id="ARBA00022552"/>
    </source>
</evidence>
<dbReference type="RefSeq" id="WP_347438483.1">
    <property type="nucleotide sequence ID" value="NZ_CP089291.1"/>
</dbReference>
<comment type="catalytic activity">
    <reaction evidence="6">
        <text>cytidine(1402) in 16S rRNA + S-adenosyl-L-methionine = 2'-O-methylcytidine(1402) in 16S rRNA + S-adenosyl-L-homocysteine + H(+)</text>
        <dbReference type="Rhea" id="RHEA:42924"/>
        <dbReference type="Rhea" id="RHEA-COMP:10285"/>
        <dbReference type="Rhea" id="RHEA-COMP:10286"/>
        <dbReference type="ChEBI" id="CHEBI:15378"/>
        <dbReference type="ChEBI" id="CHEBI:57856"/>
        <dbReference type="ChEBI" id="CHEBI:59789"/>
        <dbReference type="ChEBI" id="CHEBI:74495"/>
        <dbReference type="ChEBI" id="CHEBI:82748"/>
        <dbReference type="EC" id="2.1.1.198"/>
    </reaction>
</comment>
<comment type="subcellular location">
    <subcellularLocation>
        <location evidence="6">Cytoplasm</location>
    </subcellularLocation>
</comment>
<dbReference type="Pfam" id="PF00590">
    <property type="entry name" value="TP_methylase"/>
    <property type="match status" value="1"/>
</dbReference>
<name>A0ABY4CN87_9BACL</name>
<evidence type="ECO:0000256" key="6">
    <source>
        <dbReference type="HAMAP-Rule" id="MF_01877"/>
    </source>
</evidence>
<sequence length="308" mass="34700">MAKSDGEDIEIVSIEEVYSYAGEDGVGILYLVATPIGNLSDITYRAVETLRSVDILAAEDTRQTQKLLNHFSIEGPKLISYHEHNKRQQGVQLVRALLDGQSVAVVTDAGTPGISDPGSDLVQLAIEEKIPVVAIPGACAAITSLIASGLNTESFTFIGFLPREKKQRFDRLEQLRTHQETLIFYESPHRIKQVLQDMESVFTNRDAVLARELTKRYEAFTRGKLSDLLDFLNRNEPRGEYVILVRGITQQELETELEDLAWWKDLNLSDHVELLIRNGRDQKEAIKEVAKLRGLSKRDVYQAVHKNT</sequence>
<evidence type="ECO:0000313" key="8">
    <source>
        <dbReference type="EMBL" id="UOF91794.1"/>
    </source>
</evidence>
<reference evidence="8" key="1">
    <citation type="submission" date="2021-12" db="EMBL/GenBank/DDBJ databases">
        <title>Alicyclobacillaceae gen. nov., sp. nov., isolated from chalcocite enrichment system.</title>
        <authorList>
            <person name="Jiang Z."/>
        </authorList>
    </citation>
    <scope>NUCLEOTIDE SEQUENCE</scope>
    <source>
        <strain evidence="8">MYW30-H2</strain>
    </source>
</reference>
<proteinExistence type="inferred from homology"/>
<dbReference type="Proteomes" id="UP000830167">
    <property type="component" value="Chromosome"/>
</dbReference>
<feature type="domain" description="Tetrapyrrole methylase" evidence="7">
    <location>
        <begin position="29"/>
        <end position="228"/>
    </location>
</feature>
<keyword evidence="4 6" id="KW-0808">Transferase</keyword>
<evidence type="ECO:0000256" key="1">
    <source>
        <dbReference type="ARBA" id="ARBA00022490"/>
    </source>
</evidence>
<keyword evidence="1 6" id="KW-0963">Cytoplasm</keyword>
<evidence type="ECO:0000313" key="9">
    <source>
        <dbReference type="Proteomes" id="UP000830167"/>
    </source>
</evidence>
<evidence type="ECO:0000259" key="7">
    <source>
        <dbReference type="Pfam" id="PF00590"/>
    </source>
</evidence>
<dbReference type="SUPFAM" id="SSF53790">
    <property type="entry name" value="Tetrapyrrole methylase"/>
    <property type="match status" value="1"/>
</dbReference>
<dbReference type="GO" id="GO:0032259">
    <property type="term" value="P:methylation"/>
    <property type="evidence" value="ECO:0007669"/>
    <property type="project" value="UniProtKB-KW"/>
</dbReference>
<dbReference type="Gene3D" id="3.30.950.10">
    <property type="entry name" value="Methyltransferase, Cobalt-precorrin-4 Transmethylase, Domain 2"/>
    <property type="match status" value="1"/>
</dbReference>
<keyword evidence="2 6" id="KW-0698">rRNA processing</keyword>
<dbReference type="GO" id="GO:0008168">
    <property type="term" value="F:methyltransferase activity"/>
    <property type="evidence" value="ECO:0007669"/>
    <property type="project" value="UniProtKB-KW"/>
</dbReference>